<dbReference type="GO" id="GO:0046872">
    <property type="term" value="F:metal ion binding"/>
    <property type="evidence" value="ECO:0007669"/>
    <property type="project" value="UniProtKB-UniRule"/>
</dbReference>
<reference evidence="10 11" key="1">
    <citation type="submission" date="2019-08" db="EMBL/GenBank/DDBJ databases">
        <title>Draft genome sequences of two oriental melons (Cucumis melo L. var makuwa).</title>
        <authorList>
            <person name="Kwon S.-Y."/>
        </authorList>
    </citation>
    <scope>NUCLEOTIDE SEQUENCE [LARGE SCALE GENOMIC DNA]</scope>
    <source>
        <strain evidence="11">cv. SW 3</strain>
        <tissue evidence="10">Leaf</tissue>
    </source>
</reference>
<dbReference type="GO" id="GO:0009507">
    <property type="term" value="C:chloroplast"/>
    <property type="evidence" value="ECO:0007669"/>
    <property type="project" value="TreeGrafter"/>
</dbReference>
<dbReference type="Gene3D" id="3.10.10.10">
    <property type="entry name" value="HIV Type 1 Reverse Transcriptase, subunit A, domain 1"/>
    <property type="match status" value="1"/>
</dbReference>
<dbReference type="InterPro" id="IPR036005">
    <property type="entry name" value="Creatinase/aminopeptidase-like"/>
</dbReference>
<dbReference type="InterPro" id="IPR002467">
    <property type="entry name" value="Pept_M24A_MAP1"/>
</dbReference>
<comment type="caution">
    <text evidence="5">Lacks conserved residue(s) required for the propagation of feature annotation.</text>
</comment>
<dbReference type="Pfam" id="PF08284">
    <property type="entry name" value="RVP_2"/>
    <property type="match status" value="1"/>
</dbReference>
<dbReference type="PANTHER" id="PTHR43330">
    <property type="entry name" value="METHIONINE AMINOPEPTIDASE"/>
    <property type="match status" value="1"/>
</dbReference>
<protein>
    <recommendedName>
        <fullName evidence="6">Methionine aminopeptidase</fullName>
        <ecNumber evidence="6">3.4.11.18</ecNumber>
    </recommendedName>
</protein>
<name>A0A5A7UAX7_CUCMM</name>
<evidence type="ECO:0000313" key="10">
    <source>
        <dbReference type="EMBL" id="KAA0050721.1"/>
    </source>
</evidence>
<evidence type="ECO:0000259" key="9">
    <source>
        <dbReference type="Pfam" id="PF00557"/>
    </source>
</evidence>
<evidence type="ECO:0000256" key="3">
    <source>
        <dbReference type="ARBA" id="ARBA00022723"/>
    </source>
</evidence>
<dbReference type="CDD" id="cd01086">
    <property type="entry name" value="MetAP1"/>
    <property type="match status" value="1"/>
</dbReference>
<dbReference type="EC" id="3.4.11.18" evidence="6"/>
<dbReference type="GO" id="GO:0004239">
    <property type="term" value="F:initiator methionyl aminopeptidase activity"/>
    <property type="evidence" value="ECO:0007669"/>
    <property type="project" value="UniProtKB-UniRule"/>
</dbReference>
<dbReference type="Gene3D" id="2.40.70.10">
    <property type="entry name" value="Acid Proteases"/>
    <property type="match status" value="1"/>
</dbReference>
<dbReference type="SUPFAM" id="SSF55920">
    <property type="entry name" value="Creatinase/aminopeptidase"/>
    <property type="match status" value="1"/>
</dbReference>
<evidence type="ECO:0000256" key="1">
    <source>
        <dbReference type="ARBA" id="ARBA00022438"/>
    </source>
</evidence>
<dbReference type="Proteomes" id="UP000321393">
    <property type="component" value="Unassembled WGS sequence"/>
</dbReference>
<comment type="similarity">
    <text evidence="5">Belongs to the peptidase M24A family. Methionine aminopeptidase type 1 subfamily.</text>
</comment>
<comment type="caution">
    <text evidence="10">The sequence shown here is derived from an EMBL/GenBank/DDBJ whole genome shotgun (WGS) entry which is preliminary data.</text>
</comment>
<feature type="region of interest" description="Disordered" evidence="7">
    <location>
        <begin position="467"/>
        <end position="513"/>
    </location>
</feature>
<dbReference type="GO" id="GO:0070006">
    <property type="term" value="F:metalloaminopeptidase activity"/>
    <property type="evidence" value="ECO:0007669"/>
    <property type="project" value="UniProtKB-UniRule"/>
</dbReference>
<evidence type="ECO:0000259" key="8">
    <source>
        <dbReference type="Pfam" id="PF00078"/>
    </source>
</evidence>
<feature type="binding site" evidence="5">
    <location>
        <position position="322"/>
    </location>
    <ligand>
        <name>a divalent metal cation</name>
        <dbReference type="ChEBI" id="CHEBI:60240"/>
        <label>2</label>
        <note>catalytic</note>
    </ligand>
</feature>
<dbReference type="InterPro" id="IPR043128">
    <property type="entry name" value="Rev_trsase/Diguanyl_cyclase"/>
</dbReference>
<evidence type="ECO:0000256" key="4">
    <source>
        <dbReference type="ARBA" id="ARBA00022801"/>
    </source>
</evidence>
<dbReference type="Gene3D" id="3.90.230.10">
    <property type="entry name" value="Creatinase/methionine aminopeptidase superfamily"/>
    <property type="match status" value="1"/>
</dbReference>
<feature type="binding site" evidence="5">
    <location>
        <position position="227"/>
    </location>
    <ligand>
        <name>a divalent metal cation</name>
        <dbReference type="ChEBI" id="CHEBI:60240"/>
        <label>1</label>
    </ligand>
</feature>
<evidence type="ECO:0000256" key="2">
    <source>
        <dbReference type="ARBA" id="ARBA00022670"/>
    </source>
</evidence>
<feature type="compositionally biased region" description="Basic and acidic residues" evidence="7">
    <location>
        <begin position="495"/>
        <end position="513"/>
    </location>
</feature>
<evidence type="ECO:0000256" key="7">
    <source>
        <dbReference type="SAM" id="MobiDB-lite"/>
    </source>
</evidence>
<dbReference type="CDD" id="cd01647">
    <property type="entry name" value="RT_LTR"/>
    <property type="match status" value="1"/>
</dbReference>
<comment type="catalytic activity">
    <reaction evidence="5 6">
        <text>Release of N-terminal amino acids, preferentially methionine, from peptides and arylamides.</text>
        <dbReference type="EC" id="3.4.11.18"/>
    </reaction>
</comment>
<evidence type="ECO:0000256" key="5">
    <source>
        <dbReference type="HAMAP-Rule" id="MF_03174"/>
    </source>
</evidence>
<dbReference type="PANTHER" id="PTHR43330:SF1">
    <property type="entry name" value="METHIONINE AMINOPEPTIDASE 1B, CHLOROPLASTIC"/>
    <property type="match status" value="1"/>
</dbReference>
<keyword evidence="4 5" id="KW-0378">Hydrolase</keyword>
<feature type="binding site" evidence="5">
    <location>
        <position position="199"/>
    </location>
    <ligand>
        <name>substrate</name>
    </ligand>
</feature>
<dbReference type="InterPro" id="IPR000477">
    <property type="entry name" value="RT_dom"/>
</dbReference>
<keyword evidence="3 5" id="KW-0479">Metal-binding</keyword>
<dbReference type="GO" id="GO:0006508">
    <property type="term" value="P:proteolysis"/>
    <property type="evidence" value="ECO:0007669"/>
    <property type="project" value="UniProtKB-KW"/>
</dbReference>
<dbReference type="OrthoDB" id="3209743at2759"/>
<keyword evidence="1 5" id="KW-0031">Aminopeptidase</keyword>
<dbReference type="SUPFAM" id="SSF56672">
    <property type="entry name" value="DNA/RNA polymerases"/>
    <property type="match status" value="1"/>
</dbReference>
<dbReference type="HAMAP" id="MF_01974">
    <property type="entry name" value="MetAP_1"/>
    <property type="match status" value="1"/>
</dbReference>
<dbReference type="EMBL" id="SSTE01011788">
    <property type="protein sequence ID" value="KAA0050721.1"/>
    <property type="molecule type" value="Genomic_DNA"/>
</dbReference>
<dbReference type="PROSITE" id="PS00680">
    <property type="entry name" value="MAP_1"/>
    <property type="match status" value="1"/>
</dbReference>
<evidence type="ECO:0000313" key="11">
    <source>
        <dbReference type="Proteomes" id="UP000321393"/>
    </source>
</evidence>
<dbReference type="Pfam" id="PF00557">
    <property type="entry name" value="Peptidase_M24"/>
    <property type="match status" value="1"/>
</dbReference>
<dbReference type="Pfam" id="PF00078">
    <property type="entry name" value="RVT_1"/>
    <property type="match status" value="1"/>
</dbReference>
<gene>
    <name evidence="10" type="ORF">E6C27_scaffold560G00210</name>
</gene>
<dbReference type="InterPro" id="IPR043502">
    <property type="entry name" value="DNA/RNA_pol_sf"/>
</dbReference>
<feature type="domain" description="Reverse transcriptase" evidence="8">
    <location>
        <begin position="936"/>
        <end position="1000"/>
    </location>
</feature>
<accession>A0A5A7UAX7</accession>
<feature type="binding site" evidence="5">
    <location>
        <position position="227"/>
    </location>
    <ligand>
        <name>a divalent metal cation</name>
        <dbReference type="ChEBI" id="CHEBI:60240"/>
        <label>2</label>
        <note>catalytic</note>
    </ligand>
</feature>
<evidence type="ECO:0000256" key="6">
    <source>
        <dbReference type="RuleBase" id="RU003653"/>
    </source>
</evidence>
<dbReference type="AlphaFoldDB" id="A0A5A7UAX7"/>
<dbReference type="InterPro" id="IPR000994">
    <property type="entry name" value="Pept_M24"/>
</dbReference>
<feature type="binding site" evidence="5">
    <location>
        <position position="290"/>
    </location>
    <ligand>
        <name>a divalent metal cation</name>
        <dbReference type="ChEBI" id="CHEBI:60240"/>
        <label>2</label>
        <note>catalytic</note>
    </ligand>
</feature>
<sequence length="1003" mass="113629">MATGASLVRVSSLKLLSSVSHGDDFSSSSKSSSFLGAPLNFLPSYRSGKRTPFHENLVIVSKRISGLEEAMRIRRERELGIVQKVRKRQPLRRGKVSPRLPVPDHIQKPPYVGSSILPEISSEYQMHDSEGIAKMRAACQLAARVLEYAGTLVRPSVTTNEIDKAVHQMIIDAGAYPSPLGYGGFPKSVCTSVNECMCHGIPDSRQLQSGDIINIDVTVYLNGYHGDTSKTYICGDVSDGMRRLVKVTEECLERGIAVCKDGASFKKIGKRISEHAEKYGYGVVDRFVGHGVGSVFHSEPLIYHHRNEEPGQMVEGLTFTIETDKKKPLSTEGERGRVCKDKSTCVHDLIQDAVGGRGECANYNLVKFSFISNETVRPPIRYVYDRRKNKDGRIDIKEEFYQIGIEERSELIDQEITGIKKEIGKLPAIESGLSDIAKNLEKQQQMLMMMMETIEKDRTVVGERASESVAHESAIAKGKEDEATSSKAAESGRNIGEDRYEKKTEIEETSTDRSKFKKVEMPMFIGDDPDSCYSEQKGKFLRIKQENTVEEYRNLFDKLVAPLSDVQEEVVKDTFMNGLIPWIRAEVAFCRPKRLAEMMQVAQLVENKELIRNEANLNNLTSGKYPPHPTISNNKATTATVTAENKGNTAFPIRTITLRNSNGNEVRRETNARRLSDVEFQARKEKGLCFRCNEKYSADHKCKIKELRELRMFVVVNENEEYEIIEEKEAEEKELTMMKVKENNKAYVKLSINSVVRLNDPVEKLQILIKETAHYGVILDSVQAIQGKGVCEGVEIQLENWKLKEEFLPLELGGVDVVLGMQWLHSLGITVVDWKKLMLTFIAEGKQQCNDALVIETTPVHSVLKQFEDIFEWPEKLPPRRDIEHHIHLKDGTYPINVRPYKYAYHHKDEMEKLVEEMLISRVIRPSKSPFSSLLVKKKDGSWRFCVNYRAVNNATVPDKFPIPVVEELFDELNGATLFSKIDLKSGYHQIRMAEEDIQKNGF</sequence>
<dbReference type="PRINTS" id="PR00599">
    <property type="entry name" value="MAPEPTIDASE"/>
</dbReference>
<organism evidence="10 11">
    <name type="scientific">Cucumis melo var. makuwa</name>
    <name type="common">Oriental melon</name>
    <dbReference type="NCBI Taxonomy" id="1194695"/>
    <lineage>
        <taxon>Eukaryota</taxon>
        <taxon>Viridiplantae</taxon>
        <taxon>Streptophyta</taxon>
        <taxon>Embryophyta</taxon>
        <taxon>Tracheophyta</taxon>
        <taxon>Spermatophyta</taxon>
        <taxon>Magnoliopsida</taxon>
        <taxon>eudicotyledons</taxon>
        <taxon>Gunneridae</taxon>
        <taxon>Pentapetalae</taxon>
        <taxon>rosids</taxon>
        <taxon>fabids</taxon>
        <taxon>Cucurbitales</taxon>
        <taxon>Cucurbitaceae</taxon>
        <taxon>Benincaseae</taxon>
        <taxon>Cucumis</taxon>
    </lineage>
</organism>
<feature type="domain" description="Peptidase M24" evidence="9">
    <location>
        <begin position="134"/>
        <end position="324"/>
    </location>
</feature>
<feature type="binding site" evidence="5">
    <location>
        <position position="216"/>
    </location>
    <ligand>
        <name>a divalent metal cation</name>
        <dbReference type="ChEBI" id="CHEBI:60240"/>
        <label>1</label>
    </ligand>
</feature>
<dbReference type="InterPro" id="IPR001714">
    <property type="entry name" value="Pept_M24_MAP"/>
</dbReference>
<feature type="binding site" evidence="5">
    <location>
        <position position="297"/>
    </location>
    <ligand>
        <name>substrate</name>
    </ligand>
</feature>
<proteinExistence type="inferred from homology"/>
<dbReference type="NCBIfam" id="TIGR00500">
    <property type="entry name" value="met_pdase_I"/>
    <property type="match status" value="1"/>
</dbReference>
<dbReference type="InterPro" id="IPR021109">
    <property type="entry name" value="Peptidase_aspartic_dom_sf"/>
</dbReference>
<dbReference type="Gene3D" id="3.30.70.270">
    <property type="match status" value="1"/>
</dbReference>
<keyword evidence="2 5" id="KW-0645">Protease</keyword>
<dbReference type="STRING" id="1194695.A0A5A7UAX7"/>
<comment type="function">
    <text evidence="6">Cotranslationally removes the N-terminal methionine from nascent proteins. The N-terminal methionine is often cleaved when the second residue in the primary sequence is small and uncharged (Met-Ala-, Cys, Gly, Pro, Ser, Thr, or Val).</text>
</comment>
<comment type="cofactor">
    <cofactor evidence="5">
        <name>Co(2+)</name>
        <dbReference type="ChEBI" id="CHEBI:48828"/>
    </cofactor>
    <cofactor evidence="5">
        <name>Zn(2+)</name>
        <dbReference type="ChEBI" id="CHEBI:29105"/>
    </cofactor>
    <cofactor evidence="5">
        <name>Mn(2+)</name>
        <dbReference type="ChEBI" id="CHEBI:29035"/>
    </cofactor>
    <cofactor evidence="5">
        <name>Fe(2+)</name>
        <dbReference type="ChEBI" id="CHEBI:29033"/>
    </cofactor>
    <text evidence="5">Binds 2 divalent metal cations per subunit. Has a high-affinity and a low affinity metal-binding site. The true nature of the physiological cofactor is under debate. The enzyme is active with cobalt, zinc, manganese or divalent iron ions. Most likely, methionine aminopeptidases function as mononuclear Fe(2+)-metalloproteases under physiological conditions, and the catalytically relevant metal-binding site has been assigned to the histidine-containing high-affinity site.</text>
</comment>